<dbReference type="InterPro" id="IPR035994">
    <property type="entry name" value="Nucleoside_phosphorylase_sf"/>
</dbReference>
<dbReference type="Proteomes" id="UP000474640">
    <property type="component" value="Unassembled WGS sequence"/>
</dbReference>
<dbReference type="PANTHER" id="PTHR46082:SF11">
    <property type="entry name" value="AAA+ ATPASE DOMAIN-CONTAINING PROTEIN-RELATED"/>
    <property type="match status" value="1"/>
</dbReference>
<organism evidence="2 3">
    <name type="scientific">Orbilia oligospora</name>
    <name type="common">Nematode-trapping fungus</name>
    <name type="synonym">Arthrobotrys oligospora</name>
    <dbReference type="NCBI Taxonomy" id="2813651"/>
    <lineage>
        <taxon>Eukaryota</taxon>
        <taxon>Fungi</taxon>
        <taxon>Dikarya</taxon>
        <taxon>Ascomycota</taxon>
        <taxon>Pezizomycotina</taxon>
        <taxon>Orbiliomycetes</taxon>
        <taxon>Orbiliales</taxon>
        <taxon>Orbiliaceae</taxon>
        <taxon>Orbilia</taxon>
    </lineage>
</organism>
<dbReference type="InterPro" id="IPR053137">
    <property type="entry name" value="NLR-like"/>
</dbReference>
<dbReference type="Gene3D" id="3.40.50.1580">
    <property type="entry name" value="Nucleoside phosphorylase domain"/>
    <property type="match status" value="1"/>
</dbReference>
<accession>A0A7C8VC05</accession>
<proteinExistence type="predicted"/>
<dbReference type="Pfam" id="PF01048">
    <property type="entry name" value="PNP_UDP_1"/>
    <property type="match status" value="1"/>
</dbReference>
<dbReference type="SUPFAM" id="SSF53167">
    <property type="entry name" value="Purine and uridine phosphorylases"/>
    <property type="match status" value="1"/>
</dbReference>
<name>A0A7C8VC05_ORBOL</name>
<dbReference type="GO" id="GO:0009116">
    <property type="term" value="P:nucleoside metabolic process"/>
    <property type="evidence" value="ECO:0007669"/>
    <property type="project" value="InterPro"/>
</dbReference>
<gene>
    <name evidence="2" type="ORF">TWF970_006925</name>
</gene>
<evidence type="ECO:0000259" key="1">
    <source>
        <dbReference type="Pfam" id="PF01048"/>
    </source>
</evidence>
<dbReference type="InterPro" id="IPR000845">
    <property type="entry name" value="Nucleoside_phosphorylase_d"/>
</dbReference>
<dbReference type="AlphaFoldDB" id="A0A7C8VC05"/>
<dbReference type="PANTHER" id="PTHR46082">
    <property type="entry name" value="ATP/GTP-BINDING PROTEIN-RELATED"/>
    <property type="match status" value="1"/>
</dbReference>
<reference evidence="2 3" key="1">
    <citation type="submission" date="2020-01" db="EMBL/GenBank/DDBJ databases">
        <authorList>
            <person name="Palmer J.M."/>
        </authorList>
    </citation>
    <scope>NUCLEOTIDE SEQUENCE [LARGE SCALE GENOMIC DNA]</scope>
    <source>
        <strain evidence="2 3">TWF970</strain>
    </source>
</reference>
<protein>
    <recommendedName>
        <fullName evidence="1">Nucleoside phosphorylase domain-containing protein</fullName>
    </recommendedName>
</protein>
<comment type="caution">
    <text evidence="2">The sequence shown here is derived from an EMBL/GenBank/DDBJ whole genome shotgun (WGS) entry which is preliminary data.</text>
</comment>
<sequence length="180" mass="19632">MQRGFRFSFQAFVQGARVSANPRSHDEYTVGWICALPTELTAARAMLDDIHPSLPIPAADENEYTLGSIGDHNVVITCLPKYSIGTNPTARAAAQMLCTFPIKIGLLVGVGGGIPSKVSLGDVVVGTERVQWDFGRVVQGGFERTSQRNKPPDRLLTAISKLKVLREMDRARGRGERLPN</sequence>
<evidence type="ECO:0000313" key="3">
    <source>
        <dbReference type="Proteomes" id="UP000474640"/>
    </source>
</evidence>
<dbReference type="GO" id="GO:0003824">
    <property type="term" value="F:catalytic activity"/>
    <property type="evidence" value="ECO:0007669"/>
    <property type="project" value="InterPro"/>
</dbReference>
<dbReference type="OrthoDB" id="20872at2759"/>
<evidence type="ECO:0000313" key="2">
    <source>
        <dbReference type="EMBL" id="KAF3275203.1"/>
    </source>
</evidence>
<feature type="domain" description="Nucleoside phosphorylase" evidence="1">
    <location>
        <begin position="30"/>
        <end position="161"/>
    </location>
</feature>
<dbReference type="EMBL" id="JAABOJ010000039">
    <property type="protein sequence ID" value="KAF3275203.1"/>
    <property type="molecule type" value="Genomic_DNA"/>
</dbReference>